<keyword evidence="4" id="KW-0808">Transferase</keyword>
<dbReference type="InterPro" id="IPR015422">
    <property type="entry name" value="PyrdxlP-dep_Trfase_small"/>
</dbReference>
<accession>A0ABS1PEM4</accession>
<dbReference type="SUPFAM" id="SSF53383">
    <property type="entry name" value="PLP-dependent transferases"/>
    <property type="match status" value="1"/>
</dbReference>
<keyword evidence="5" id="KW-1185">Reference proteome</keyword>
<gene>
    <name evidence="4" type="ORF">JK364_00095</name>
</gene>
<dbReference type="PANTHER" id="PTHR43094">
    <property type="entry name" value="AMINOTRANSFERASE"/>
    <property type="match status" value="1"/>
</dbReference>
<organism evidence="4 5">
    <name type="scientific">Streptomyces endocoffeicus</name>
    <dbReference type="NCBI Taxonomy" id="2898945"/>
    <lineage>
        <taxon>Bacteria</taxon>
        <taxon>Bacillati</taxon>
        <taxon>Actinomycetota</taxon>
        <taxon>Actinomycetes</taxon>
        <taxon>Kitasatosporales</taxon>
        <taxon>Streptomycetaceae</taxon>
        <taxon>Streptomyces</taxon>
    </lineage>
</organism>
<dbReference type="InterPro" id="IPR015424">
    <property type="entry name" value="PyrdxlP-dep_Trfase"/>
</dbReference>
<keyword evidence="4" id="KW-0032">Aminotransferase</keyword>
<proteinExistence type="inferred from homology"/>
<reference evidence="4 5" key="1">
    <citation type="submission" date="2021-01" db="EMBL/GenBank/DDBJ databases">
        <title>WGS of actinomycetes isolated from Thailand.</title>
        <authorList>
            <person name="Thawai C."/>
        </authorList>
    </citation>
    <scope>NUCLEOTIDE SEQUENCE [LARGE SCALE GENOMIC DNA]</scope>
    <source>
        <strain evidence="4 5">CA3R110</strain>
    </source>
</reference>
<comment type="caution">
    <text evidence="4">The sequence shown here is derived from an EMBL/GenBank/DDBJ whole genome shotgun (WGS) entry which is preliminary data.</text>
</comment>
<dbReference type="PANTHER" id="PTHR43094:SF1">
    <property type="entry name" value="AMINOTRANSFERASE CLASS-III"/>
    <property type="match status" value="1"/>
</dbReference>
<evidence type="ECO:0000256" key="3">
    <source>
        <dbReference type="RuleBase" id="RU003560"/>
    </source>
</evidence>
<comment type="similarity">
    <text evidence="1 3">Belongs to the class-III pyridoxal-phosphate-dependent aminotransferase family.</text>
</comment>
<name>A0ABS1PEM4_9ACTN</name>
<dbReference type="InterPro" id="IPR049704">
    <property type="entry name" value="Aminotrans_3_PPA_site"/>
</dbReference>
<evidence type="ECO:0000313" key="4">
    <source>
        <dbReference type="EMBL" id="MBL1110823.1"/>
    </source>
</evidence>
<dbReference type="Pfam" id="PF00202">
    <property type="entry name" value="Aminotran_3"/>
    <property type="match status" value="1"/>
</dbReference>
<keyword evidence="2 3" id="KW-0663">Pyridoxal phosphate</keyword>
<dbReference type="EMBL" id="JAERRG010000001">
    <property type="protein sequence ID" value="MBL1110823.1"/>
    <property type="molecule type" value="Genomic_DNA"/>
</dbReference>
<dbReference type="Gene3D" id="3.40.640.10">
    <property type="entry name" value="Type I PLP-dependent aspartate aminotransferase-like (Major domain)"/>
    <property type="match status" value="1"/>
</dbReference>
<dbReference type="InterPro" id="IPR005814">
    <property type="entry name" value="Aminotrans_3"/>
</dbReference>
<evidence type="ECO:0000313" key="5">
    <source>
        <dbReference type="Proteomes" id="UP000621510"/>
    </source>
</evidence>
<dbReference type="InterPro" id="IPR015421">
    <property type="entry name" value="PyrdxlP-dep_Trfase_major"/>
</dbReference>
<dbReference type="Gene3D" id="3.90.1150.10">
    <property type="entry name" value="Aspartate Aminotransferase, domain 1"/>
    <property type="match status" value="1"/>
</dbReference>
<dbReference type="PIRSF" id="PIRSF000521">
    <property type="entry name" value="Transaminase_4ab_Lys_Orn"/>
    <property type="match status" value="1"/>
</dbReference>
<dbReference type="GO" id="GO:0008483">
    <property type="term" value="F:transaminase activity"/>
    <property type="evidence" value="ECO:0007669"/>
    <property type="project" value="UniProtKB-KW"/>
</dbReference>
<protein>
    <submittedName>
        <fullName evidence="4">Aspartate aminotransferase family protein</fullName>
    </submittedName>
</protein>
<evidence type="ECO:0000256" key="2">
    <source>
        <dbReference type="ARBA" id="ARBA00022898"/>
    </source>
</evidence>
<dbReference type="Proteomes" id="UP000621510">
    <property type="component" value="Unassembled WGS sequence"/>
</dbReference>
<sequence length="424" mass="45212">MTTALTLSETDTRSLIHPHTTIGRPAEPLIFERGEGALLWDIDGNEYIDGTCGLWQCPVGHGRRELANVAADQIAKLEFYSSFGDYSNTPSILLAERLLQLAPTGIERVFFTNGGSEGTESAIKLARLAHYNSGAPERTIILARTAGYHGMGGGSLAATGIDKLREGYGPLLPGVEFLGKPHGLTHGENATDILIAELEERIAQIGPQRIAAFIGEPVLGVGGMVPPPEGYWARVQEVLRKHGILLIADEIVTAFGRTGHWFACERFGIEPDLIVTAKGLSSGYVPMGAVLVSRRVLELADGALFLHGFTYNGHPVGAAVALANIEILEREGLLDRAKGVGQRLLEALKPLEELDHVIEVRGVGMMLGIELDRDSSSVQAGARADGVVVRASGPSIVLSPPLVITEQQIDTLAQVLISHVKAAA</sequence>
<dbReference type="RefSeq" id="WP_201846226.1">
    <property type="nucleotide sequence ID" value="NZ_JAERRG010000001.1"/>
</dbReference>
<dbReference type="PROSITE" id="PS00600">
    <property type="entry name" value="AA_TRANSFER_CLASS_3"/>
    <property type="match status" value="1"/>
</dbReference>
<dbReference type="CDD" id="cd00610">
    <property type="entry name" value="OAT_like"/>
    <property type="match status" value="1"/>
</dbReference>
<evidence type="ECO:0000256" key="1">
    <source>
        <dbReference type="ARBA" id="ARBA00008954"/>
    </source>
</evidence>